<evidence type="ECO:0000313" key="3">
    <source>
        <dbReference type="Proteomes" id="UP001597216"/>
    </source>
</evidence>
<reference evidence="3" key="1">
    <citation type="journal article" date="2019" name="Int. J. Syst. Evol. Microbiol.">
        <title>The Global Catalogue of Microorganisms (GCM) 10K type strain sequencing project: providing services to taxonomists for standard genome sequencing and annotation.</title>
        <authorList>
            <consortium name="The Broad Institute Genomics Platform"/>
            <consortium name="The Broad Institute Genome Sequencing Center for Infectious Disease"/>
            <person name="Wu L."/>
            <person name="Ma J."/>
        </authorList>
    </citation>
    <scope>NUCLEOTIDE SEQUENCE [LARGE SCALE GENOMIC DNA]</scope>
    <source>
        <strain evidence="3">CCUG 55074</strain>
    </source>
</reference>
<dbReference type="EC" id="1.-.-.-" evidence="2"/>
<gene>
    <name evidence="2" type="ORF">ACFQ27_13550</name>
</gene>
<organism evidence="2 3">
    <name type="scientific">Phenylobacterium conjunctum</name>
    <dbReference type="NCBI Taxonomy" id="1298959"/>
    <lineage>
        <taxon>Bacteria</taxon>
        <taxon>Pseudomonadati</taxon>
        <taxon>Pseudomonadota</taxon>
        <taxon>Alphaproteobacteria</taxon>
        <taxon>Caulobacterales</taxon>
        <taxon>Caulobacteraceae</taxon>
        <taxon>Phenylobacterium</taxon>
    </lineage>
</organism>
<comment type="caution">
    <text evidence="2">The sequence shown here is derived from an EMBL/GenBank/DDBJ whole genome shotgun (WGS) entry which is preliminary data.</text>
</comment>
<dbReference type="Proteomes" id="UP001597216">
    <property type="component" value="Unassembled WGS sequence"/>
</dbReference>
<evidence type="ECO:0000313" key="2">
    <source>
        <dbReference type="EMBL" id="MFD1191609.1"/>
    </source>
</evidence>
<dbReference type="InterPro" id="IPR018713">
    <property type="entry name" value="MPAB/Lcp_cat_dom"/>
</dbReference>
<dbReference type="GO" id="GO:0016491">
    <property type="term" value="F:oxidoreductase activity"/>
    <property type="evidence" value="ECO:0007669"/>
    <property type="project" value="UniProtKB-KW"/>
</dbReference>
<feature type="domain" description="ER-bound oxygenase mpaB/mpaB'/Rubber oxygenase catalytic" evidence="1">
    <location>
        <begin position="31"/>
        <end position="258"/>
    </location>
</feature>
<dbReference type="PANTHER" id="PTHR36151:SF3">
    <property type="entry name" value="ER-BOUND OXYGENASE MPAB_MPAB'_RUBBER OXYGENASE CATALYTIC DOMAIN-CONTAINING PROTEIN"/>
    <property type="match status" value="1"/>
</dbReference>
<dbReference type="RefSeq" id="WP_377353958.1">
    <property type="nucleotide sequence ID" value="NZ_JBHTLQ010000031.1"/>
</dbReference>
<sequence length="308" mass="33211">MTEMTSYLGWTLDYANPPGAPAFLGPDSVHWRIYKNPIALAVGGVAAVLLEFADARIRSGVWDHSTYKVDPIGRSKRTGVAAMVGVYGPQAAARRVIQGVTNMHARVNGETPKGEAYKALDPELLDWVSATAAYGFLNAYDRFVAKVSEADQARFWREGAPVAKLYGVQHSPTSNADFMAMMDKLAPRFEPHPIVGEFLGIIQSGQAAPGAPKALHRALARASVSLLPPLVRDRLQLGREYDLTLFDKLALRAAGAVAERTPDLESPPCQASVRLGLPATFLYQSRATQARMLAKAGLPKADAEMAVA</sequence>
<keyword evidence="2" id="KW-0560">Oxidoreductase</keyword>
<dbReference type="EMBL" id="JBHTLQ010000031">
    <property type="protein sequence ID" value="MFD1191609.1"/>
    <property type="molecule type" value="Genomic_DNA"/>
</dbReference>
<name>A0ABW3T348_9CAUL</name>
<accession>A0ABW3T348</accession>
<dbReference type="Pfam" id="PF09995">
    <property type="entry name" value="MPAB_Lcp_cat"/>
    <property type="match status" value="1"/>
</dbReference>
<keyword evidence="3" id="KW-1185">Reference proteome</keyword>
<proteinExistence type="predicted"/>
<dbReference type="PANTHER" id="PTHR36151">
    <property type="entry name" value="BLR2777 PROTEIN"/>
    <property type="match status" value="1"/>
</dbReference>
<evidence type="ECO:0000259" key="1">
    <source>
        <dbReference type="Pfam" id="PF09995"/>
    </source>
</evidence>
<protein>
    <submittedName>
        <fullName evidence="2">Oxygenase MpaB family protein</fullName>
        <ecNumber evidence="2">1.-.-.-</ecNumber>
    </submittedName>
</protein>